<dbReference type="OrthoDB" id="7239790at2"/>
<name>A0A2W7I9M9_9PROT</name>
<comment type="caution">
    <text evidence="1">The sequence shown here is derived from an EMBL/GenBank/DDBJ whole genome shotgun (WGS) entry which is preliminary data.</text>
</comment>
<dbReference type="RefSeq" id="WP_111399195.1">
    <property type="nucleotide sequence ID" value="NZ_QKYU01000018.1"/>
</dbReference>
<keyword evidence="2" id="KW-1185">Reference proteome</keyword>
<reference evidence="1 2" key="1">
    <citation type="submission" date="2018-06" db="EMBL/GenBank/DDBJ databases">
        <title>Genomic Encyclopedia of Archaeal and Bacterial Type Strains, Phase II (KMG-II): from individual species to whole genera.</title>
        <authorList>
            <person name="Goeker M."/>
        </authorList>
    </citation>
    <scope>NUCLEOTIDE SEQUENCE [LARGE SCALE GENOMIC DNA]</scope>
    <source>
        <strain evidence="1 2">DSM 24525</strain>
    </source>
</reference>
<dbReference type="EMBL" id="QKYU01000018">
    <property type="protein sequence ID" value="PZW42232.1"/>
    <property type="molecule type" value="Genomic_DNA"/>
</dbReference>
<evidence type="ECO:0000313" key="1">
    <source>
        <dbReference type="EMBL" id="PZW42232.1"/>
    </source>
</evidence>
<protein>
    <submittedName>
        <fullName evidence="1">Uncharacterized protein</fullName>
    </submittedName>
</protein>
<gene>
    <name evidence="1" type="ORF">C8P66_11818</name>
</gene>
<accession>A0A2W7I9M9</accession>
<sequence>MTIAQPRAAATDINAFVALCGRRRWANRVAALTDMGASNSQAARATLQRHALELTLARMADPAAAASASRGERLILAFAREAARLAGNLAPAPRARLVALLRDGLEGEATLIPLFHTLRVAAMQRARGFEVHFAGLADDSPHDLLIRRDGQEAEVVCETVSAEEGRPVHRGDWCALVDMVNPDLRTWLAAHPGRYLLKMTLPEGLQGPTRTAALHAQISAMLAAQKRQNASGDAVMKLDPLILAGAQASLNPSLPSTLRASFGHEAHLAVTGDASGGSVFVMAARAGQENAIASAVARRMAAAASARLTGLRPGILAMFVEDLQRSEWRALRETLELEGAARRFLTDRAAKPVLAISCSSRMEMFGLTPPDAAEGGELRFRNQAHPAARDPAFLPAIASSV</sequence>
<evidence type="ECO:0000313" key="2">
    <source>
        <dbReference type="Proteomes" id="UP000249688"/>
    </source>
</evidence>
<proteinExistence type="predicted"/>
<dbReference type="AlphaFoldDB" id="A0A2W7I9M9"/>
<organism evidence="1 2">
    <name type="scientific">Humitalea rosea</name>
    <dbReference type="NCBI Taxonomy" id="990373"/>
    <lineage>
        <taxon>Bacteria</taxon>
        <taxon>Pseudomonadati</taxon>
        <taxon>Pseudomonadota</taxon>
        <taxon>Alphaproteobacteria</taxon>
        <taxon>Acetobacterales</taxon>
        <taxon>Roseomonadaceae</taxon>
        <taxon>Humitalea</taxon>
    </lineage>
</organism>
<dbReference type="Proteomes" id="UP000249688">
    <property type="component" value="Unassembled WGS sequence"/>
</dbReference>